<evidence type="ECO:0000313" key="4">
    <source>
        <dbReference type="Proteomes" id="UP000215914"/>
    </source>
</evidence>
<dbReference type="EMBL" id="CM007898">
    <property type="protein sequence ID" value="OTG13946.1"/>
    <property type="molecule type" value="Genomic_DNA"/>
</dbReference>
<dbReference type="Proteomes" id="UP000215914">
    <property type="component" value="Chromosome 9"/>
</dbReference>
<accession>A0A251TTP3</accession>
<keyword evidence="4" id="KW-1185">Reference proteome</keyword>
<evidence type="ECO:0000256" key="1">
    <source>
        <dbReference type="SAM" id="Phobius"/>
    </source>
</evidence>
<evidence type="ECO:0000313" key="2">
    <source>
        <dbReference type="EMBL" id="KAF5789184.1"/>
    </source>
</evidence>
<feature type="transmembrane region" description="Helical" evidence="1">
    <location>
        <begin position="6"/>
        <end position="25"/>
    </location>
</feature>
<organism evidence="3 4">
    <name type="scientific">Helianthus annuus</name>
    <name type="common">Common sunflower</name>
    <dbReference type="NCBI Taxonomy" id="4232"/>
    <lineage>
        <taxon>Eukaryota</taxon>
        <taxon>Viridiplantae</taxon>
        <taxon>Streptophyta</taxon>
        <taxon>Embryophyta</taxon>
        <taxon>Tracheophyta</taxon>
        <taxon>Spermatophyta</taxon>
        <taxon>Magnoliopsida</taxon>
        <taxon>eudicotyledons</taxon>
        <taxon>Gunneridae</taxon>
        <taxon>Pentapetalae</taxon>
        <taxon>asterids</taxon>
        <taxon>campanulids</taxon>
        <taxon>Asterales</taxon>
        <taxon>Asteraceae</taxon>
        <taxon>Asteroideae</taxon>
        <taxon>Heliantheae alliance</taxon>
        <taxon>Heliantheae</taxon>
        <taxon>Helianthus</taxon>
    </lineage>
</organism>
<evidence type="ECO:0000313" key="3">
    <source>
        <dbReference type="EMBL" id="OTG13946.1"/>
    </source>
</evidence>
<reference evidence="2" key="3">
    <citation type="submission" date="2020-06" db="EMBL/GenBank/DDBJ databases">
        <title>Helianthus annuus Genome sequencing and assembly Release 2.</title>
        <authorList>
            <person name="Gouzy J."/>
            <person name="Langlade N."/>
            <person name="Munos S."/>
        </authorList>
    </citation>
    <scope>NUCLEOTIDE SEQUENCE</scope>
    <source>
        <tissue evidence="2">Leaves</tissue>
    </source>
</reference>
<dbReference type="Gramene" id="mRNA:HanXRQr2_Chr09g0368101">
    <property type="protein sequence ID" value="mRNA:HanXRQr2_Chr09g0368101"/>
    <property type="gene ID" value="HanXRQr2_Chr09g0368101"/>
</dbReference>
<gene>
    <name evidence="3" type="ORF">HannXRQ_Chr09g0243941</name>
    <name evidence="2" type="ORF">HanXRQr2_Chr09g0368101</name>
</gene>
<keyword evidence="1" id="KW-0472">Membrane</keyword>
<proteinExistence type="predicted"/>
<reference evidence="3" key="2">
    <citation type="submission" date="2017-02" db="EMBL/GenBank/DDBJ databases">
        <title>Sunflower complete genome.</title>
        <authorList>
            <person name="Langlade N."/>
            <person name="Munos S."/>
        </authorList>
    </citation>
    <scope>NUCLEOTIDE SEQUENCE [LARGE SCALE GENOMIC DNA]</scope>
    <source>
        <tissue evidence="3">Leaves</tissue>
    </source>
</reference>
<reference evidence="2 4" key="1">
    <citation type="journal article" date="2017" name="Nature">
        <title>The sunflower genome provides insights into oil metabolism, flowering and Asterid evolution.</title>
        <authorList>
            <person name="Badouin H."/>
            <person name="Gouzy J."/>
            <person name="Grassa C.J."/>
            <person name="Murat F."/>
            <person name="Staton S.E."/>
            <person name="Cottret L."/>
            <person name="Lelandais-Briere C."/>
            <person name="Owens G.L."/>
            <person name="Carrere S."/>
            <person name="Mayjonade B."/>
            <person name="Legrand L."/>
            <person name="Gill N."/>
            <person name="Kane N.C."/>
            <person name="Bowers J.E."/>
            <person name="Hubner S."/>
            <person name="Bellec A."/>
            <person name="Berard A."/>
            <person name="Berges H."/>
            <person name="Blanchet N."/>
            <person name="Boniface M.C."/>
            <person name="Brunel D."/>
            <person name="Catrice O."/>
            <person name="Chaidir N."/>
            <person name="Claudel C."/>
            <person name="Donnadieu C."/>
            <person name="Faraut T."/>
            <person name="Fievet G."/>
            <person name="Helmstetter N."/>
            <person name="King M."/>
            <person name="Knapp S.J."/>
            <person name="Lai Z."/>
            <person name="Le Paslier M.C."/>
            <person name="Lippi Y."/>
            <person name="Lorenzon L."/>
            <person name="Mandel J.R."/>
            <person name="Marage G."/>
            <person name="Marchand G."/>
            <person name="Marquand E."/>
            <person name="Bret-Mestries E."/>
            <person name="Morien E."/>
            <person name="Nambeesan S."/>
            <person name="Nguyen T."/>
            <person name="Pegot-Espagnet P."/>
            <person name="Pouilly N."/>
            <person name="Raftis F."/>
            <person name="Sallet E."/>
            <person name="Schiex T."/>
            <person name="Thomas J."/>
            <person name="Vandecasteele C."/>
            <person name="Vares D."/>
            <person name="Vear F."/>
            <person name="Vautrin S."/>
            <person name="Crespi M."/>
            <person name="Mangin B."/>
            <person name="Burke J.M."/>
            <person name="Salse J."/>
            <person name="Munos S."/>
            <person name="Vincourt P."/>
            <person name="Rieseberg L.H."/>
            <person name="Langlade N.B."/>
        </authorList>
    </citation>
    <scope>NUCLEOTIDE SEQUENCE [LARGE SCALE GENOMIC DNA]</scope>
    <source>
        <strain evidence="4">cv. SF193</strain>
        <tissue evidence="2">Leaves</tissue>
    </source>
</reference>
<keyword evidence="1" id="KW-0812">Transmembrane</keyword>
<protein>
    <submittedName>
        <fullName evidence="3">Uncharacterized protein</fullName>
    </submittedName>
</protein>
<sequence length="93" mass="11336">MHPSLIYRHHSLCSFIYLFLNFLYLNIKKNGVNCHFGLCNAKRFEFWTKVAKVTKPQGPKWQFTQKNVYVFRDGYFTVFFFKNECLQYNIMYL</sequence>
<dbReference type="AlphaFoldDB" id="A0A251TTP3"/>
<dbReference type="InParanoid" id="A0A251TTP3"/>
<name>A0A251TTP3_HELAN</name>
<dbReference type="EMBL" id="MNCJ02000324">
    <property type="protein sequence ID" value="KAF5789184.1"/>
    <property type="molecule type" value="Genomic_DNA"/>
</dbReference>
<keyword evidence="1" id="KW-1133">Transmembrane helix</keyword>